<gene>
    <name evidence="1" type="ORF">PG986_014371</name>
</gene>
<dbReference type="Proteomes" id="UP001391051">
    <property type="component" value="Unassembled WGS sequence"/>
</dbReference>
<dbReference type="GeneID" id="92083655"/>
<keyword evidence="2" id="KW-1185">Reference proteome</keyword>
<dbReference type="RefSeq" id="XP_066692831.1">
    <property type="nucleotide sequence ID" value="XM_066850593.1"/>
</dbReference>
<evidence type="ECO:0000313" key="1">
    <source>
        <dbReference type="EMBL" id="KAK7937503.1"/>
    </source>
</evidence>
<protein>
    <submittedName>
        <fullName evidence="1">Uncharacterized protein</fullName>
    </submittedName>
</protein>
<dbReference type="EMBL" id="JAQQWE010000010">
    <property type="protein sequence ID" value="KAK7937503.1"/>
    <property type="molecule type" value="Genomic_DNA"/>
</dbReference>
<proteinExistence type="predicted"/>
<evidence type="ECO:0000313" key="2">
    <source>
        <dbReference type="Proteomes" id="UP001391051"/>
    </source>
</evidence>
<name>A0ABR1PST7_9PEZI</name>
<reference evidence="1 2" key="1">
    <citation type="submission" date="2023-01" db="EMBL/GenBank/DDBJ databases">
        <title>Analysis of 21 Apiospora genomes using comparative genomics revels a genus with tremendous synthesis potential of carbohydrate active enzymes and secondary metabolites.</title>
        <authorList>
            <person name="Sorensen T."/>
        </authorList>
    </citation>
    <scope>NUCLEOTIDE SEQUENCE [LARGE SCALE GENOMIC DNA]</scope>
    <source>
        <strain evidence="1 2">CBS 24483</strain>
    </source>
</reference>
<comment type="caution">
    <text evidence="1">The sequence shown here is derived from an EMBL/GenBank/DDBJ whole genome shotgun (WGS) entry which is preliminary data.</text>
</comment>
<accession>A0ABR1PST7</accession>
<sequence>MLSIANPSQPSKAIDQILQAHLNTVLIIQHPGFLSKSPDHQNHFRYSILEREALDGHPQRWQVVENLLQLIEDHLPDLQKKFKNSLNLVARDGGFPIAHILDDKVGKELNRWLIQDIAKGTTPFLRLDRQVTPRLYAQIIDALSNRNTTCDSTAFCCISSNTLTGCFR</sequence>
<organism evidence="1 2">
    <name type="scientific">Apiospora aurea</name>
    <dbReference type="NCBI Taxonomy" id="335848"/>
    <lineage>
        <taxon>Eukaryota</taxon>
        <taxon>Fungi</taxon>
        <taxon>Dikarya</taxon>
        <taxon>Ascomycota</taxon>
        <taxon>Pezizomycotina</taxon>
        <taxon>Sordariomycetes</taxon>
        <taxon>Xylariomycetidae</taxon>
        <taxon>Amphisphaeriales</taxon>
        <taxon>Apiosporaceae</taxon>
        <taxon>Apiospora</taxon>
    </lineage>
</organism>